<feature type="domain" description="Band 7" evidence="7">
    <location>
        <begin position="108"/>
        <end position="277"/>
    </location>
</feature>
<evidence type="ECO:0000259" key="7">
    <source>
        <dbReference type="SMART" id="SM00244"/>
    </source>
</evidence>
<dbReference type="EMBL" id="JAINVV010000004">
    <property type="protein sequence ID" value="MBY8822198.1"/>
    <property type="molecule type" value="Genomic_DNA"/>
</dbReference>
<comment type="similarity">
    <text evidence="2">Belongs to the band 7/mec-2 family. HflK subfamily.</text>
</comment>
<feature type="region of interest" description="Disordered" evidence="6">
    <location>
        <begin position="16"/>
        <end position="62"/>
    </location>
</feature>
<keyword evidence="4" id="KW-1133">Transmembrane helix</keyword>
<dbReference type="SMART" id="SM00244">
    <property type="entry name" value="PHB"/>
    <property type="match status" value="1"/>
</dbReference>
<dbReference type="InterPro" id="IPR036013">
    <property type="entry name" value="Band_7/SPFH_dom_sf"/>
</dbReference>
<evidence type="ECO:0000256" key="5">
    <source>
        <dbReference type="ARBA" id="ARBA00023136"/>
    </source>
</evidence>
<dbReference type="Gene3D" id="3.30.479.30">
    <property type="entry name" value="Band 7 domain"/>
    <property type="match status" value="1"/>
</dbReference>
<dbReference type="PANTHER" id="PTHR43327">
    <property type="entry name" value="STOMATIN-LIKE PROTEIN 2, MITOCHONDRIAL"/>
    <property type="match status" value="1"/>
</dbReference>
<keyword evidence="3" id="KW-0812">Transmembrane</keyword>
<evidence type="ECO:0000256" key="1">
    <source>
        <dbReference type="ARBA" id="ARBA00004167"/>
    </source>
</evidence>
<evidence type="ECO:0000256" key="2">
    <source>
        <dbReference type="ARBA" id="ARBA00006971"/>
    </source>
</evidence>
<evidence type="ECO:0000313" key="9">
    <source>
        <dbReference type="Proteomes" id="UP000706039"/>
    </source>
</evidence>
<keyword evidence="5" id="KW-0472">Membrane</keyword>
<reference evidence="8 9" key="1">
    <citation type="submission" date="2021-08" db="EMBL/GenBank/DDBJ databases">
        <authorList>
            <person name="Tuo L."/>
        </authorList>
    </citation>
    <scope>NUCLEOTIDE SEQUENCE [LARGE SCALE GENOMIC DNA]</scope>
    <source>
        <strain evidence="8 9">JCM 31229</strain>
    </source>
</reference>
<dbReference type="Pfam" id="PF01145">
    <property type="entry name" value="Band_7"/>
    <property type="match status" value="1"/>
</dbReference>
<dbReference type="InterPro" id="IPR010201">
    <property type="entry name" value="HflK"/>
</dbReference>
<dbReference type="GO" id="GO:0006508">
    <property type="term" value="P:proteolysis"/>
    <property type="evidence" value="ECO:0007669"/>
    <property type="project" value="UniProtKB-KW"/>
</dbReference>
<dbReference type="RefSeq" id="WP_222989299.1">
    <property type="nucleotide sequence ID" value="NZ_JAINVV010000004.1"/>
</dbReference>
<protein>
    <submittedName>
        <fullName evidence="8">Protease modulator HflK</fullName>
    </submittedName>
</protein>
<proteinExistence type="inferred from homology"/>
<dbReference type="GO" id="GO:0008233">
    <property type="term" value="F:peptidase activity"/>
    <property type="evidence" value="ECO:0007669"/>
    <property type="project" value="UniProtKB-KW"/>
</dbReference>
<keyword evidence="8" id="KW-0378">Hydrolase</keyword>
<organism evidence="8 9">
    <name type="scientific">Sphingomonas colocasiae</name>
    <dbReference type="NCBI Taxonomy" id="1848973"/>
    <lineage>
        <taxon>Bacteria</taxon>
        <taxon>Pseudomonadati</taxon>
        <taxon>Pseudomonadota</taxon>
        <taxon>Alphaproteobacteria</taxon>
        <taxon>Sphingomonadales</taxon>
        <taxon>Sphingomonadaceae</taxon>
        <taxon>Sphingomonas</taxon>
    </lineage>
</organism>
<sequence length="367" mass="39498">MNKRSGWLASIGAVLSENGGPWGSRGGGDGDGSGGGRPNPWSRPPGGDRSRRPGGGRPGPSALDQIMAKLRELFGGGGIGGGGFSGPGGMAIWPYLIGGFLFLWLAMTSVHRIGPEQAGVVTQLGRYSRTMQPGVSFSLPAPLERVQKVDIQAIRTIPIGQPGGDDNLVLTGDQNLVDLAYTVRWSVKPGAAEQYLFQLADPEQTIGEVAESAMRSVLANFTLIQAIGPGRNEVEQRVRETMQAILDDYKAGVHIQGVSISQADPPSAVNEAFKEVTAAQQRVQSNLNEARTYAQQVVARAQGEAESFNKVYEQYRLAPEVTRRRMYYETMERVLSKVDKTVVEAPGVTPYLPLQQLQRRPAEGAAR</sequence>
<evidence type="ECO:0000313" key="8">
    <source>
        <dbReference type="EMBL" id="MBY8822198.1"/>
    </source>
</evidence>
<dbReference type="InterPro" id="IPR001107">
    <property type="entry name" value="Band_7"/>
</dbReference>
<evidence type="ECO:0000256" key="4">
    <source>
        <dbReference type="ARBA" id="ARBA00022989"/>
    </source>
</evidence>
<dbReference type="PANTHER" id="PTHR43327:SF2">
    <property type="entry name" value="MODULATOR OF FTSH PROTEASE HFLK"/>
    <property type="match status" value="1"/>
</dbReference>
<accession>A0ABS7PLT9</accession>
<feature type="compositionally biased region" description="Gly residues" evidence="6">
    <location>
        <begin position="20"/>
        <end position="37"/>
    </location>
</feature>
<comment type="caution">
    <text evidence="8">The sequence shown here is derived from an EMBL/GenBank/DDBJ whole genome shotgun (WGS) entry which is preliminary data.</text>
</comment>
<dbReference type="Proteomes" id="UP000706039">
    <property type="component" value="Unassembled WGS sequence"/>
</dbReference>
<dbReference type="CDD" id="cd03404">
    <property type="entry name" value="SPFH_HflK"/>
    <property type="match status" value="1"/>
</dbReference>
<gene>
    <name evidence="8" type="ORF">K7G82_07850</name>
</gene>
<comment type="subcellular location">
    <subcellularLocation>
        <location evidence="1">Membrane</location>
        <topology evidence="1">Single-pass membrane protein</topology>
    </subcellularLocation>
</comment>
<keyword evidence="8" id="KW-0645">Protease</keyword>
<evidence type="ECO:0000256" key="3">
    <source>
        <dbReference type="ARBA" id="ARBA00022692"/>
    </source>
</evidence>
<dbReference type="InterPro" id="IPR050710">
    <property type="entry name" value="Band7/mec-2_domain"/>
</dbReference>
<keyword evidence="9" id="KW-1185">Reference proteome</keyword>
<name>A0ABS7PLT9_9SPHN</name>
<evidence type="ECO:0000256" key="6">
    <source>
        <dbReference type="SAM" id="MobiDB-lite"/>
    </source>
</evidence>
<dbReference type="SUPFAM" id="SSF117892">
    <property type="entry name" value="Band 7/SPFH domain"/>
    <property type="match status" value="1"/>
</dbReference>